<dbReference type="InterPro" id="IPR021133">
    <property type="entry name" value="HEAT_type_2"/>
</dbReference>
<evidence type="ECO:0008006" key="5">
    <source>
        <dbReference type="Google" id="ProtNLM"/>
    </source>
</evidence>
<feature type="coiled-coil region" evidence="2">
    <location>
        <begin position="222"/>
        <end position="342"/>
    </location>
</feature>
<feature type="repeat" description="HEAT" evidence="1">
    <location>
        <begin position="935"/>
        <end position="973"/>
    </location>
</feature>
<dbReference type="PANTHER" id="PTHR32059:SF0">
    <property type="entry name" value="RAB11-BINDING PROTEIN RELCH"/>
    <property type="match status" value="1"/>
</dbReference>
<protein>
    <recommendedName>
        <fullName evidence="5">LisH domain-containing protein</fullName>
    </recommendedName>
</protein>
<reference evidence="4" key="1">
    <citation type="journal article" date="2017" name="Front. Plant Sci.">
        <title>Climate Clever Clovers: New Paradigm to Reduce the Environmental Footprint of Ruminants by Breeding Low Methanogenic Forages Utilizing Haplotype Variation.</title>
        <authorList>
            <person name="Kaur P."/>
            <person name="Appels R."/>
            <person name="Bayer P.E."/>
            <person name="Keeble-Gagnere G."/>
            <person name="Wang J."/>
            <person name="Hirakawa H."/>
            <person name="Shirasawa K."/>
            <person name="Vercoe P."/>
            <person name="Stefanova K."/>
            <person name="Durmic Z."/>
            <person name="Nichols P."/>
            <person name="Revell C."/>
            <person name="Isobe S.N."/>
            <person name="Edwards D."/>
            <person name="Erskine W."/>
        </authorList>
    </citation>
    <scope>NUCLEOTIDE SEQUENCE [LARGE SCALE GENOMIC DNA]</scope>
    <source>
        <strain evidence="4">cv. Daliak</strain>
    </source>
</reference>
<name>A0A2Z6PBF8_TRISU</name>
<dbReference type="Gene3D" id="1.25.10.10">
    <property type="entry name" value="Leucine-rich Repeat Variant"/>
    <property type="match status" value="2"/>
</dbReference>
<gene>
    <name evidence="3" type="ORF">TSUD_180110</name>
</gene>
<organism evidence="3 4">
    <name type="scientific">Trifolium subterraneum</name>
    <name type="common">Subterranean clover</name>
    <dbReference type="NCBI Taxonomy" id="3900"/>
    <lineage>
        <taxon>Eukaryota</taxon>
        <taxon>Viridiplantae</taxon>
        <taxon>Streptophyta</taxon>
        <taxon>Embryophyta</taxon>
        <taxon>Tracheophyta</taxon>
        <taxon>Spermatophyta</taxon>
        <taxon>Magnoliopsida</taxon>
        <taxon>eudicotyledons</taxon>
        <taxon>Gunneridae</taxon>
        <taxon>Pentapetalae</taxon>
        <taxon>rosids</taxon>
        <taxon>fabids</taxon>
        <taxon>Fabales</taxon>
        <taxon>Fabaceae</taxon>
        <taxon>Papilionoideae</taxon>
        <taxon>50 kb inversion clade</taxon>
        <taxon>NPAAA clade</taxon>
        <taxon>Hologalegina</taxon>
        <taxon>IRL clade</taxon>
        <taxon>Trifolieae</taxon>
        <taxon>Trifolium</taxon>
    </lineage>
</organism>
<proteinExistence type="predicted"/>
<dbReference type="PANTHER" id="PTHR32059">
    <property type="entry name" value="RAB11-BINDING PROTEIN RELCH"/>
    <property type="match status" value="1"/>
</dbReference>
<evidence type="ECO:0000256" key="1">
    <source>
        <dbReference type="PROSITE-ProRule" id="PRU00103"/>
    </source>
</evidence>
<dbReference type="InterPro" id="IPR006594">
    <property type="entry name" value="LisH"/>
</dbReference>
<evidence type="ECO:0000313" key="4">
    <source>
        <dbReference type="Proteomes" id="UP000242715"/>
    </source>
</evidence>
<dbReference type="GO" id="GO:0005802">
    <property type="term" value="C:trans-Golgi network"/>
    <property type="evidence" value="ECO:0007669"/>
    <property type="project" value="InterPro"/>
</dbReference>
<dbReference type="Proteomes" id="UP000242715">
    <property type="component" value="Unassembled WGS sequence"/>
</dbReference>
<sequence>MDVDKSSLCNCVVNFLLQENYVLTAFELLHELLDDGHDDQAIRLKQYFSDHSLFPPDQISRLNSLKVADPQTLLEEKEAAVEKLAISDYELRLAQEDISKLKSELQKKTENLNEISATQLSGDVSVNDEQQIQKQKNTSFTDLGPLKDAERQDLNCAVKEYLLLAGYRLTAMTFYEEVTDQNLDIWHNTPASVPDALRHYYYQYLSSTSEAAEEKFSLLQENETLLKSNKKLNQENEILLKNKGFTDAQIGTLTKSLEAMQKDIREKENQVLVLKQSLENQRKELNDCRAEITSLKMNIEGSLSRKELNVVREVNNAQSQSLEKYEEEIKKLHVEIELLKEKNARAPEPGNYVGSEMENLQTDDKVIEIHEDRGTISNPVDATAGAARNEDAESSAVQPLNENANNHEDTLPKLFDPANTNSDFENIKNYSEQNVGQPEEDSGLLEKADSGLGTVQILADALPKIVPYVLINHREELLPLIMCAIERHPDSSTRDSLTHTLFNLIKRPDEQQRRIIMDACVSLAKNVGEMRTETELLPQCWEQISHMYEERRLLVGQSCGELAEFVRPEIRDSLILSIVQQLVEDSASVVREGAARNLAMLLPLFPNKDKYFKVEELMFQLVCDPAGVVVETALKELVPAVIEWGDNLDHVLRVLLSHILNSALRCPPLSGVEGSIESHLRVMGERERWNVDVLLKMLMGLLPLMHQKAFDTCPFLSTTETTPTVLSIPLLELYARGQVEWVTFEWMHVECFPNLIKLACLLPQKEDNLRSRISKFLLSVSECFGESYMTCIMLPVFLTAVGDDADLTFFPTAIHSRIKGLRPRSAVADRLSAMCVLPLLLAGVLSAPGKHEQLAGYLRKLLLEDNSMENRSTKHTPEIINAIRFICTYEENHGMVFNILWEMVVSSNMSMKINAAHLLKVIVPYIDAKSASTHVLPALVTLGSDQNLNVKYASIDAFGAVAQHFKNEMIVDKIRVQMDAFLEDGSHEATVAVIRALIFQLTSMPNATKDLMRRRERADAFCEAIRALDATGQGLIDSINALDLYQITMNVPYLPPNSIREFFLPAIQNLLKDLDALDPAHKEALEIIMKERSGGTFETISKVMGAHLGLPSSVSNFFGESGLLGKKEATEPPTEAVVSPKSATASPAEDTRFRRIMMGNFSDMLRVLVWHSPKFSPGGGHGFKSTDNPIFDMKICWFI</sequence>
<dbReference type="AlphaFoldDB" id="A0A2Z6PBF8"/>
<evidence type="ECO:0000256" key="2">
    <source>
        <dbReference type="SAM" id="Coils"/>
    </source>
</evidence>
<dbReference type="OrthoDB" id="1695393at2759"/>
<dbReference type="SMART" id="SM00667">
    <property type="entry name" value="LisH"/>
    <property type="match status" value="2"/>
</dbReference>
<evidence type="ECO:0000313" key="3">
    <source>
        <dbReference type="EMBL" id="GAU46075.1"/>
    </source>
</evidence>
<feature type="coiled-coil region" evidence="2">
    <location>
        <begin position="91"/>
        <end position="118"/>
    </location>
</feature>
<dbReference type="InterPro" id="IPR016024">
    <property type="entry name" value="ARM-type_fold"/>
</dbReference>
<keyword evidence="4" id="KW-1185">Reference proteome</keyword>
<dbReference type="PROSITE" id="PS50896">
    <property type="entry name" value="LISH"/>
    <property type="match status" value="2"/>
</dbReference>
<dbReference type="InterPro" id="IPR011989">
    <property type="entry name" value="ARM-like"/>
</dbReference>
<keyword evidence="2" id="KW-0175">Coiled coil</keyword>
<dbReference type="GO" id="GO:0055037">
    <property type="term" value="C:recycling endosome"/>
    <property type="evidence" value="ECO:0007669"/>
    <property type="project" value="TreeGrafter"/>
</dbReference>
<dbReference type="PROSITE" id="PS50077">
    <property type="entry name" value="HEAT_REPEAT"/>
    <property type="match status" value="1"/>
</dbReference>
<dbReference type="EMBL" id="DF974174">
    <property type="protein sequence ID" value="GAU46075.1"/>
    <property type="molecule type" value="Genomic_DNA"/>
</dbReference>
<dbReference type="GO" id="GO:0032367">
    <property type="term" value="P:intracellular cholesterol transport"/>
    <property type="evidence" value="ECO:0007669"/>
    <property type="project" value="InterPro"/>
</dbReference>
<accession>A0A2Z6PBF8</accession>
<dbReference type="SUPFAM" id="SSF48371">
    <property type="entry name" value="ARM repeat"/>
    <property type="match status" value="1"/>
</dbReference>
<dbReference type="InterPro" id="IPR040362">
    <property type="entry name" value="RELCH"/>
</dbReference>